<dbReference type="EMBL" id="MWIO01000016">
    <property type="protein sequence ID" value="THD08419.1"/>
    <property type="molecule type" value="Genomic_DNA"/>
</dbReference>
<accession>A0A4S3KIG3</accession>
<comment type="caution">
    <text evidence="1">The sequence shown here is derived from an EMBL/GenBank/DDBJ whole genome shotgun (WGS) entry which is preliminary data.</text>
</comment>
<dbReference type="AlphaFoldDB" id="A0A4S3KIG3"/>
<protein>
    <submittedName>
        <fullName evidence="1">Uncharacterized protein</fullName>
    </submittedName>
</protein>
<proteinExistence type="predicted"/>
<gene>
    <name evidence="1" type="ORF">B1991_05890</name>
</gene>
<evidence type="ECO:0000313" key="2">
    <source>
        <dbReference type="Proteomes" id="UP000306317"/>
    </source>
</evidence>
<sequence length="122" mass="13804">MSTKARSVFVYMYRDAANYKAGGQLLLDGECSEAAEATIRQHCDSWNHFVAEQVDVPVLYAELYQFSNGPTVDDIAFHEFERLRAATAEDVASTQSWGTLDDLIARFRAVEYWDCTLSPHCQ</sequence>
<organism evidence="1 2">
    <name type="scientific">Rhodanobacter lindaniclasticus</name>
    <dbReference type="NCBI Taxonomy" id="75310"/>
    <lineage>
        <taxon>Bacteria</taxon>
        <taxon>Pseudomonadati</taxon>
        <taxon>Pseudomonadota</taxon>
        <taxon>Gammaproteobacteria</taxon>
        <taxon>Lysobacterales</taxon>
        <taxon>Rhodanobacteraceae</taxon>
        <taxon>Rhodanobacter</taxon>
    </lineage>
</organism>
<dbReference type="RefSeq" id="WP_136257784.1">
    <property type="nucleotide sequence ID" value="NZ_MWIO01000016.1"/>
</dbReference>
<name>A0A4S3KIG3_9GAMM</name>
<evidence type="ECO:0000313" key="1">
    <source>
        <dbReference type="EMBL" id="THD08419.1"/>
    </source>
</evidence>
<dbReference type="Proteomes" id="UP000306317">
    <property type="component" value="Unassembled WGS sequence"/>
</dbReference>
<reference evidence="1 2" key="1">
    <citation type="submission" date="2017-02" db="EMBL/GenBank/DDBJ databases">
        <title>Whole genome sequencing of Rhodanobacter lindaniclasticus DSM 17932.</title>
        <authorList>
            <person name="Kumar S."/>
            <person name="Patil P."/>
            <person name="Patil P.B."/>
        </authorList>
    </citation>
    <scope>NUCLEOTIDE SEQUENCE [LARGE SCALE GENOMIC DNA]</scope>
    <source>
        <strain evidence="1 2">DSM 17932</strain>
    </source>
</reference>
<keyword evidence="2" id="KW-1185">Reference proteome</keyword>
<dbReference type="OrthoDB" id="6024605at2"/>